<dbReference type="EMBL" id="BNJQ01000010">
    <property type="protein sequence ID" value="GHP05335.1"/>
    <property type="molecule type" value="Genomic_DNA"/>
</dbReference>
<dbReference type="AlphaFoldDB" id="A0A830HE85"/>
<proteinExistence type="predicted"/>
<organism evidence="1 2">
    <name type="scientific">Pycnococcus provasolii</name>
    <dbReference type="NCBI Taxonomy" id="41880"/>
    <lineage>
        <taxon>Eukaryota</taxon>
        <taxon>Viridiplantae</taxon>
        <taxon>Chlorophyta</taxon>
        <taxon>Pseudoscourfieldiophyceae</taxon>
        <taxon>Pseudoscourfieldiales</taxon>
        <taxon>Pycnococcaceae</taxon>
        <taxon>Pycnococcus</taxon>
    </lineage>
</organism>
<accession>A0A830HE85</accession>
<dbReference type="CDD" id="cd02980">
    <property type="entry name" value="TRX_Fd_family"/>
    <property type="match status" value="1"/>
</dbReference>
<dbReference type="SUPFAM" id="SSF52833">
    <property type="entry name" value="Thioredoxin-like"/>
    <property type="match status" value="1"/>
</dbReference>
<dbReference type="Proteomes" id="UP000660262">
    <property type="component" value="Unassembled WGS sequence"/>
</dbReference>
<sequence>MATHILTFHRGQALNKLTRRRASLVVSASSSSDKQVVLVCQNKECKQRGARRTLKCALALAETLNVQVEEQDCFGDCAMGPNISVNEKMFYGCKTPDKIAAAFATVEGIDADAVDEARTAYENSLQ</sequence>
<protein>
    <recommendedName>
        <fullName evidence="3">Ferredoxin</fullName>
    </recommendedName>
</protein>
<comment type="caution">
    <text evidence="1">The sequence shown here is derived from an EMBL/GenBank/DDBJ whole genome shotgun (WGS) entry which is preliminary data.</text>
</comment>
<name>A0A830HE85_9CHLO</name>
<dbReference type="PANTHER" id="PTHR47682">
    <property type="entry name" value="TETRATRICOPEPTIDE REPEAT (TPR)-CONTAINING PROTEIN"/>
    <property type="match status" value="1"/>
</dbReference>
<gene>
    <name evidence="1" type="ORF">PPROV_000408700</name>
</gene>
<evidence type="ECO:0000313" key="2">
    <source>
        <dbReference type="Proteomes" id="UP000660262"/>
    </source>
</evidence>
<evidence type="ECO:0008006" key="3">
    <source>
        <dbReference type="Google" id="ProtNLM"/>
    </source>
</evidence>
<dbReference type="PANTHER" id="PTHR47682:SF1">
    <property type="entry name" value="TETRATRICOPEPTIDE REPEAT (TPR)-CONTAINING PROTEIN"/>
    <property type="match status" value="1"/>
</dbReference>
<evidence type="ECO:0000313" key="1">
    <source>
        <dbReference type="EMBL" id="GHP05335.1"/>
    </source>
</evidence>
<keyword evidence="2" id="KW-1185">Reference proteome</keyword>
<dbReference type="Gene3D" id="3.40.30.10">
    <property type="entry name" value="Glutaredoxin"/>
    <property type="match status" value="1"/>
</dbReference>
<dbReference type="Pfam" id="PF01257">
    <property type="entry name" value="2Fe-2S_thioredx"/>
    <property type="match status" value="1"/>
</dbReference>
<dbReference type="InterPro" id="IPR036249">
    <property type="entry name" value="Thioredoxin-like_sf"/>
</dbReference>
<reference evidence="1" key="1">
    <citation type="submission" date="2020-10" db="EMBL/GenBank/DDBJ databases">
        <title>Unveiling of a novel bifunctional photoreceptor, Dualchrome1, isolated from a cosmopolitan green alga.</title>
        <authorList>
            <person name="Suzuki S."/>
            <person name="Kawachi M."/>
        </authorList>
    </citation>
    <scope>NUCLEOTIDE SEQUENCE</scope>
    <source>
        <strain evidence="1">NIES 2893</strain>
    </source>
</reference>